<dbReference type="AlphaFoldDB" id="A0ABD0Q5G9"/>
<proteinExistence type="predicted"/>
<accession>A0ABD0Q5G9</accession>
<protein>
    <submittedName>
        <fullName evidence="2">Uncharacterized protein</fullName>
    </submittedName>
</protein>
<comment type="caution">
    <text evidence="2">The sequence shown here is derived from an EMBL/GenBank/DDBJ whole genome shotgun (WGS) entry which is preliminary data.</text>
</comment>
<organism evidence="2 3">
    <name type="scientific">Cirrhinus mrigala</name>
    <name type="common">Mrigala</name>
    <dbReference type="NCBI Taxonomy" id="683832"/>
    <lineage>
        <taxon>Eukaryota</taxon>
        <taxon>Metazoa</taxon>
        <taxon>Chordata</taxon>
        <taxon>Craniata</taxon>
        <taxon>Vertebrata</taxon>
        <taxon>Euteleostomi</taxon>
        <taxon>Actinopterygii</taxon>
        <taxon>Neopterygii</taxon>
        <taxon>Teleostei</taxon>
        <taxon>Ostariophysi</taxon>
        <taxon>Cypriniformes</taxon>
        <taxon>Cyprinidae</taxon>
        <taxon>Labeoninae</taxon>
        <taxon>Labeonini</taxon>
        <taxon>Cirrhinus</taxon>
    </lineage>
</organism>
<feature type="non-terminal residue" evidence="2">
    <location>
        <position position="58"/>
    </location>
</feature>
<dbReference type="EMBL" id="JAMKFB020000011">
    <property type="protein sequence ID" value="KAL0181419.1"/>
    <property type="molecule type" value="Genomic_DNA"/>
</dbReference>
<dbReference type="Proteomes" id="UP001529510">
    <property type="component" value="Unassembled WGS sequence"/>
</dbReference>
<feature type="region of interest" description="Disordered" evidence="1">
    <location>
        <begin position="1"/>
        <end position="27"/>
    </location>
</feature>
<evidence type="ECO:0000313" key="3">
    <source>
        <dbReference type="Proteomes" id="UP001529510"/>
    </source>
</evidence>
<evidence type="ECO:0000313" key="2">
    <source>
        <dbReference type="EMBL" id="KAL0181419.1"/>
    </source>
</evidence>
<keyword evidence="3" id="KW-1185">Reference proteome</keyword>
<name>A0ABD0Q5G9_CIRMR</name>
<sequence length="58" mass="6433">LTPLTRGQLVEHQVSAEAPSPSGFGFPWSRTPAVQTFRLIPTMHHRTITLHARDVTQG</sequence>
<feature type="non-terminal residue" evidence="2">
    <location>
        <position position="1"/>
    </location>
</feature>
<gene>
    <name evidence="2" type="ORF">M9458_023825</name>
</gene>
<evidence type="ECO:0000256" key="1">
    <source>
        <dbReference type="SAM" id="MobiDB-lite"/>
    </source>
</evidence>
<reference evidence="2 3" key="1">
    <citation type="submission" date="2024-05" db="EMBL/GenBank/DDBJ databases">
        <title>Genome sequencing and assembly of Indian major carp, Cirrhinus mrigala (Hamilton, 1822).</title>
        <authorList>
            <person name="Mohindra V."/>
            <person name="Chowdhury L.M."/>
            <person name="Lal K."/>
            <person name="Jena J.K."/>
        </authorList>
    </citation>
    <scope>NUCLEOTIDE SEQUENCE [LARGE SCALE GENOMIC DNA]</scope>
    <source>
        <strain evidence="2">CM1030</strain>
        <tissue evidence="2">Blood</tissue>
    </source>
</reference>